<dbReference type="InterPro" id="IPR036513">
    <property type="entry name" value="STAS_dom_sf"/>
</dbReference>
<gene>
    <name evidence="2" type="ORF">Rhe02_00760</name>
</gene>
<organism evidence="2 3">
    <name type="scientific">Rhizocola hellebori</name>
    <dbReference type="NCBI Taxonomy" id="1392758"/>
    <lineage>
        <taxon>Bacteria</taxon>
        <taxon>Bacillati</taxon>
        <taxon>Actinomycetota</taxon>
        <taxon>Actinomycetes</taxon>
        <taxon>Micromonosporales</taxon>
        <taxon>Micromonosporaceae</taxon>
        <taxon>Rhizocola</taxon>
    </lineage>
</organism>
<dbReference type="PROSITE" id="PS50801">
    <property type="entry name" value="STAS"/>
    <property type="match status" value="1"/>
</dbReference>
<dbReference type="Pfam" id="PF13466">
    <property type="entry name" value="STAS_2"/>
    <property type="match status" value="1"/>
</dbReference>
<name>A0A8J3Q1Q1_9ACTN</name>
<comment type="caution">
    <text evidence="2">The sequence shown here is derived from an EMBL/GenBank/DDBJ whole genome shotgun (WGS) entry which is preliminary data.</text>
</comment>
<evidence type="ECO:0000259" key="1">
    <source>
        <dbReference type="PROSITE" id="PS50801"/>
    </source>
</evidence>
<dbReference type="AlphaFoldDB" id="A0A8J3Q1Q1"/>
<dbReference type="InterPro" id="IPR025847">
    <property type="entry name" value="MEDS_domain"/>
</dbReference>
<reference evidence="2" key="1">
    <citation type="submission" date="2021-01" db="EMBL/GenBank/DDBJ databases">
        <title>Whole genome shotgun sequence of Rhizocola hellebori NBRC 109834.</title>
        <authorList>
            <person name="Komaki H."/>
            <person name="Tamura T."/>
        </authorList>
    </citation>
    <scope>NUCLEOTIDE SEQUENCE</scope>
    <source>
        <strain evidence="2">NBRC 109834</strain>
    </source>
</reference>
<dbReference type="InterPro" id="IPR058548">
    <property type="entry name" value="MlaB-like_STAS"/>
</dbReference>
<accession>A0A8J3Q1Q1</accession>
<evidence type="ECO:0000313" key="3">
    <source>
        <dbReference type="Proteomes" id="UP000612899"/>
    </source>
</evidence>
<protein>
    <recommendedName>
        <fullName evidence="1">STAS domain-containing protein</fullName>
    </recommendedName>
</protein>
<dbReference type="Gene3D" id="3.30.750.24">
    <property type="entry name" value="STAS domain"/>
    <property type="match status" value="1"/>
</dbReference>
<feature type="domain" description="STAS" evidence="1">
    <location>
        <begin position="190"/>
        <end position="276"/>
    </location>
</feature>
<dbReference type="EMBL" id="BONY01000001">
    <property type="protein sequence ID" value="GIH02009.1"/>
    <property type="molecule type" value="Genomic_DNA"/>
</dbReference>
<dbReference type="Proteomes" id="UP000612899">
    <property type="component" value="Unassembled WGS sequence"/>
</dbReference>
<evidence type="ECO:0000313" key="2">
    <source>
        <dbReference type="EMBL" id="GIH02009.1"/>
    </source>
</evidence>
<proteinExistence type="predicted"/>
<dbReference type="Pfam" id="PF14417">
    <property type="entry name" value="MEDS"/>
    <property type="match status" value="1"/>
</dbReference>
<keyword evidence="3" id="KW-1185">Reference proteome</keyword>
<dbReference type="InterPro" id="IPR002645">
    <property type="entry name" value="STAS_dom"/>
</dbReference>
<dbReference type="SUPFAM" id="SSF52091">
    <property type="entry name" value="SpoIIaa-like"/>
    <property type="match status" value="1"/>
</dbReference>
<sequence>MQMPHSGSLGRHVCWAFDDPADFRLRAAQYLSEGMAGGARVIYIAKGDPELLLDDLSIVQGFRPAVASGAAQVMSIDSAYDAHATIDPAQQLQFYADATEQALADGHTGLRVAADTTSLVLTDANLDAFARYEHLADRYMVSHPLTALCAFDRDWLTAEQVAQLACMHPQASPEATQVRLYAAADAQIDVVLDGEIDMASHRLLHAALERADPAGQNSSITIDAMGVEFIDHEGVYVLSEYLSRRAATATVRCRPESSLAILIQLLSPPRLHLEIR</sequence>